<protein>
    <recommendedName>
        <fullName evidence="10">Glycerol-3-phosphate acyltransferase</fullName>
    </recommendedName>
    <alternativeName>
        <fullName evidence="10">Acyl-PO4 G3P acyltransferase</fullName>
    </alternativeName>
    <alternativeName>
        <fullName evidence="10">Acyl-phosphate--glycerol-3-phosphate acyltransferase</fullName>
    </alternativeName>
    <alternativeName>
        <fullName evidence="10">G3P acyltransferase</fullName>
        <shortName evidence="10">GPAT</shortName>
        <ecNumber evidence="10">2.3.1.275</ecNumber>
    </alternativeName>
    <alternativeName>
        <fullName evidence="10">Lysophosphatidic acid synthase</fullName>
        <shortName evidence="10">LPA synthase</shortName>
    </alternativeName>
</protein>
<keyword evidence="1 10" id="KW-1003">Cell membrane</keyword>
<keyword evidence="11" id="KW-0012">Acyltransferase</keyword>
<dbReference type="OrthoDB" id="9777124at2"/>
<reference evidence="11" key="1">
    <citation type="submission" date="2016-10" db="EMBL/GenBank/DDBJ databases">
        <authorList>
            <person name="de Groot N.N."/>
        </authorList>
    </citation>
    <scope>NUCLEOTIDE SEQUENCE [LARGE SCALE GENOMIC DNA]</scope>
    <source>
        <strain evidence="11">Calf135</strain>
    </source>
</reference>
<keyword evidence="4 10" id="KW-0812">Transmembrane</keyword>
<dbReference type="SMART" id="SM01207">
    <property type="entry name" value="G3P_acyltransf"/>
    <property type="match status" value="1"/>
</dbReference>
<feature type="transmembrane region" description="Helical" evidence="10">
    <location>
        <begin position="161"/>
        <end position="181"/>
    </location>
</feature>
<dbReference type="PANTHER" id="PTHR30309:SF0">
    <property type="entry name" value="GLYCEROL-3-PHOSPHATE ACYLTRANSFERASE-RELATED"/>
    <property type="match status" value="1"/>
</dbReference>
<evidence type="ECO:0000256" key="1">
    <source>
        <dbReference type="ARBA" id="ARBA00022475"/>
    </source>
</evidence>
<gene>
    <name evidence="10" type="primary">plsY</name>
    <name evidence="11" type="ORF">SAMN05216454_10152</name>
</gene>
<evidence type="ECO:0000256" key="7">
    <source>
        <dbReference type="ARBA" id="ARBA00023136"/>
    </source>
</evidence>
<accession>A0A1H8EC61</accession>
<keyword evidence="9 10" id="KW-1208">Phospholipid metabolism</keyword>
<comment type="similarity">
    <text evidence="10">Belongs to the PlsY family.</text>
</comment>
<dbReference type="Proteomes" id="UP000199512">
    <property type="component" value="Unassembled WGS sequence"/>
</dbReference>
<dbReference type="GO" id="GO:0043772">
    <property type="term" value="F:acyl-phosphate glycerol-3-phosphate acyltransferase activity"/>
    <property type="evidence" value="ECO:0007669"/>
    <property type="project" value="UniProtKB-UniRule"/>
</dbReference>
<sequence length="203" mass="22301">MLLLYVLVAILAYLIGCISSAYIISKALFGVDIRTQGSKNAGTTNALRTFGFKAGLLTFLGDYFKGTIAVLIAMFIAHKGHLDVDLAKYIAALAVVAGHNWPVFLKFKGGKGVATTYGAMLGIAPLPTLASMLFFIVLVLVTRYVSVGSIFGVCLFPILMYMRSDYIGIWVCILLSISVIYKHKENIKRLLKGQERRLELKKK</sequence>
<evidence type="ECO:0000256" key="3">
    <source>
        <dbReference type="ARBA" id="ARBA00022679"/>
    </source>
</evidence>
<comment type="pathway">
    <text evidence="10">Lipid metabolism; phospholipid metabolism.</text>
</comment>
<dbReference type="PANTHER" id="PTHR30309">
    <property type="entry name" value="INNER MEMBRANE PROTEIN YGIH"/>
    <property type="match status" value="1"/>
</dbReference>
<evidence type="ECO:0000256" key="4">
    <source>
        <dbReference type="ARBA" id="ARBA00022692"/>
    </source>
</evidence>
<organism evidence="11 12">
    <name type="scientific">Peptostreptococcus russellii</name>
    <dbReference type="NCBI Taxonomy" id="215200"/>
    <lineage>
        <taxon>Bacteria</taxon>
        <taxon>Bacillati</taxon>
        <taxon>Bacillota</taxon>
        <taxon>Clostridia</taxon>
        <taxon>Peptostreptococcales</taxon>
        <taxon>Peptostreptococcaceae</taxon>
        <taxon>Peptostreptococcus</taxon>
    </lineage>
</organism>
<dbReference type="STRING" id="215200.SAMN05216454_10152"/>
<name>A0A1H8EC61_9FIRM</name>
<dbReference type="NCBIfam" id="TIGR00023">
    <property type="entry name" value="glycerol-3-phosphate 1-O-acyltransferase PlsY"/>
    <property type="match status" value="1"/>
</dbReference>
<feature type="transmembrane region" description="Helical" evidence="10">
    <location>
        <begin position="50"/>
        <end position="77"/>
    </location>
</feature>
<keyword evidence="2 10" id="KW-0444">Lipid biosynthesis</keyword>
<evidence type="ECO:0000256" key="5">
    <source>
        <dbReference type="ARBA" id="ARBA00022989"/>
    </source>
</evidence>
<feature type="transmembrane region" description="Helical" evidence="10">
    <location>
        <begin position="89"/>
        <end position="107"/>
    </location>
</feature>
<comment type="subunit">
    <text evidence="10">Probably interacts with PlsX.</text>
</comment>
<evidence type="ECO:0000256" key="10">
    <source>
        <dbReference type="HAMAP-Rule" id="MF_01043"/>
    </source>
</evidence>
<keyword evidence="6 10" id="KW-0443">Lipid metabolism</keyword>
<keyword evidence="7 10" id="KW-0472">Membrane</keyword>
<feature type="transmembrane region" description="Helical" evidence="10">
    <location>
        <begin position="119"/>
        <end position="141"/>
    </location>
</feature>
<keyword evidence="8 10" id="KW-0594">Phospholipid biosynthesis</keyword>
<proteinExistence type="inferred from homology"/>
<dbReference type="RefSeq" id="WP_091972943.1">
    <property type="nucleotide sequence ID" value="NZ_FODF01000001.1"/>
</dbReference>
<keyword evidence="12" id="KW-1185">Reference proteome</keyword>
<dbReference type="EMBL" id="FODF01000001">
    <property type="protein sequence ID" value="SEN16427.1"/>
    <property type="molecule type" value="Genomic_DNA"/>
</dbReference>
<comment type="function">
    <text evidence="10">Catalyzes the transfer of an acyl group from acyl-phosphate (acyl-PO(4)) to glycerol-3-phosphate (G3P) to form lysophosphatidic acid (LPA). This enzyme utilizes acyl-phosphate as fatty acyl donor, but not acyl-CoA or acyl-ACP.</text>
</comment>
<dbReference type="HAMAP" id="MF_01043">
    <property type="entry name" value="PlsY"/>
    <property type="match status" value="1"/>
</dbReference>
<feature type="transmembrane region" description="Helical" evidence="10">
    <location>
        <begin position="6"/>
        <end position="29"/>
    </location>
</feature>
<dbReference type="AlphaFoldDB" id="A0A1H8EC61"/>
<evidence type="ECO:0000256" key="2">
    <source>
        <dbReference type="ARBA" id="ARBA00022516"/>
    </source>
</evidence>
<evidence type="ECO:0000256" key="9">
    <source>
        <dbReference type="ARBA" id="ARBA00023264"/>
    </source>
</evidence>
<evidence type="ECO:0000313" key="11">
    <source>
        <dbReference type="EMBL" id="SEN16427.1"/>
    </source>
</evidence>
<evidence type="ECO:0000256" key="6">
    <source>
        <dbReference type="ARBA" id="ARBA00023098"/>
    </source>
</evidence>
<comment type="catalytic activity">
    <reaction evidence="10">
        <text>an acyl phosphate + sn-glycerol 3-phosphate = a 1-acyl-sn-glycero-3-phosphate + phosphate</text>
        <dbReference type="Rhea" id="RHEA:34075"/>
        <dbReference type="ChEBI" id="CHEBI:43474"/>
        <dbReference type="ChEBI" id="CHEBI:57597"/>
        <dbReference type="ChEBI" id="CHEBI:57970"/>
        <dbReference type="ChEBI" id="CHEBI:59918"/>
        <dbReference type="EC" id="2.3.1.275"/>
    </reaction>
</comment>
<dbReference type="EC" id="2.3.1.275" evidence="10"/>
<dbReference type="GO" id="GO:0008654">
    <property type="term" value="P:phospholipid biosynthetic process"/>
    <property type="evidence" value="ECO:0007669"/>
    <property type="project" value="UniProtKB-UniRule"/>
</dbReference>
<dbReference type="InterPro" id="IPR003811">
    <property type="entry name" value="G3P_acylTferase_PlsY"/>
</dbReference>
<keyword evidence="5 10" id="KW-1133">Transmembrane helix</keyword>
<dbReference type="UniPathway" id="UPA00085"/>
<evidence type="ECO:0000256" key="8">
    <source>
        <dbReference type="ARBA" id="ARBA00023209"/>
    </source>
</evidence>
<comment type="subcellular location">
    <subcellularLocation>
        <location evidence="10">Cell membrane</location>
        <topology evidence="10">Multi-pass membrane protein</topology>
    </subcellularLocation>
</comment>
<dbReference type="Pfam" id="PF02660">
    <property type="entry name" value="G3P_acyltransf"/>
    <property type="match status" value="1"/>
</dbReference>
<keyword evidence="3 10" id="KW-0808">Transferase</keyword>
<evidence type="ECO:0000313" key="12">
    <source>
        <dbReference type="Proteomes" id="UP000199512"/>
    </source>
</evidence>
<dbReference type="GO" id="GO:0005886">
    <property type="term" value="C:plasma membrane"/>
    <property type="evidence" value="ECO:0007669"/>
    <property type="project" value="UniProtKB-SubCell"/>
</dbReference>